<comment type="similarity">
    <text evidence="7">Belongs to the binding-protein-dependent transport system permease family.</text>
</comment>
<evidence type="ECO:0000256" key="2">
    <source>
        <dbReference type="ARBA" id="ARBA00022448"/>
    </source>
</evidence>
<dbReference type="PROSITE" id="PS50928">
    <property type="entry name" value="ABC_TM1"/>
    <property type="match status" value="1"/>
</dbReference>
<keyword evidence="5 7" id="KW-1133">Transmembrane helix</keyword>
<feature type="transmembrane region" description="Helical" evidence="7">
    <location>
        <begin position="229"/>
        <end position="255"/>
    </location>
</feature>
<evidence type="ECO:0000313" key="10">
    <source>
        <dbReference type="EMBL" id="QIS11838.1"/>
    </source>
</evidence>
<dbReference type="InterPro" id="IPR000515">
    <property type="entry name" value="MetI-like"/>
</dbReference>
<evidence type="ECO:0000256" key="1">
    <source>
        <dbReference type="ARBA" id="ARBA00004651"/>
    </source>
</evidence>
<dbReference type="EMBL" id="CP046172">
    <property type="protein sequence ID" value="QIS11838.1"/>
    <property type="molecule type" value="Genomic_DNA"/>
</dbReference>
<proteinExistence type="inferred from homology"/>
<dbReference type="GO" id="GO:0055085">
    <property type="term" value="P:transmembrane transport"/>
    <property type="evidence" value="ECO:0007669"/>
    <property type="project" value="InterPro"/>
</dbReference>
<dbReference type="Proteomes" id="UP000503540">
    <property type="component" value="Chromosome"/>
</dbReference>
<dbReference type="AlphaFoldDB" id="A0A6G9YF74"/>
<dbReference type="SUPFAM" id="SSF161098">
    <property type="entry name" value="MetI-like"/>
    <property type="match status" value="1"/>
</dbReference>
<dbReference type="Pfam" id="PF12911">
    <property type="entry name" value="OppC_N"/>
    <property type="match status" value="1"/>
</dbReference>
<gene>
    <name evidence="10" type="ORF">F5544_19850</name>
</gene>
<evidence type="ECO:0000256" key="5">
    <source>
        <dbReference type="ARBA" id="ARBA00022989"/>
    </source>
</evidence>
<comment type="subcellular location">
    <subcellularLocation>
        <location evidence="1 7">Cell membrane</location>
        <topology evidence="1 7">Multi-pass membrane protein</topology>
    </subcellularLocation>
</comment>
<feature type="transmembrane region" description="Helical" evidence="7">
    <location>
        <begin position="295"/>
        <end position="313"/>
    </location>
</feature>
<dbReference type="InterPro" id="IPR050366">
    <property type="entry name" value="BP-dependent_transpt_permease"/>
</dbReference>
<dbReference type="PANTHER" id="PTHR43386:SF1">
    <property type="entry name" value="D,D-DIPEPTIDE TRANSPORT SYSTEM PERMEASE PROTEIN DDPC-RELATED"/>
    <property type="match status" value="1"/>
</dbReference>
<dbReference type="CDD" id="cd06261">
    <property type="entry name" value="TM_PBP2"/>
    <property type="match status" value="1"/>
</dbReference>
<evidence type="ECO:0000256" key="8">
    <source>
        <dbReference type="SAM" id="MobiDB-lite"/>
    </source>
</evidence>
<evidence type="ECO:0000256" key="3">
    <source>
        <dbReference type="ARBA" id="ARBA00022475"/>
    </source>
</evidence>
<protein>
    <submittedName>
        <fullName evidence="10">ABC transporter permease subunit</fullName>
    </submittedName>
</protein>
<dbReference type="GO" id="GO:0005886">
    <property type="term" value="C:plasma membrane"/>
    <property type="evidence" value="ECO:0007669"/>
    <property type="project" value="UniProtKB-SubCell"/>
</dbReference>
<dbReference type="PANTHER" id="PTHR43386">
    <property type="entry name" value="OLIGOPEPTIDE TRANSPORT SYSTEM PERMEASE PROTEIN APPC"/>
    <property type="match status" value="1"/>
</dbReference>
<name>A0A6G9YF74_9NOCA</name>
<feature type="transmembrane region" description="Helical" evidence="7">
    <location>
        <begin position="149"/>
        <end position="172"/>
    </location>
</feature>
<evidence type="ECO:0000256" key="6">
    <source>
        <dbReference type="ARBA" id="ARBA00023136"/>
    </source>
</evidence>
<feature type="transmembrane region" description="Helical" evidence="7">
    <location>
        <begin position="406"/>
        <end position="426"/>
    </location>
</feature>
<keyword evidence="6 7" id="KW-0472">Membrane</keyword>
<organism evidence="10 11">
    <name type="scientific">Nocardia arthritidis</name>
    <dbReference type="NCBI Taxonomy" id="228602"/>
    <lineage>
        <taxon>Bacteria</taxon>
        <taxon>Bacillati</taxon>
        <taxon>Actinomycetota</taxon>
        <taxon>Actinomycetes</taxon>
        <taxon>Mycobacteriales</taxon>
        <taxon>Nocardiaceae</taxon>
        <taxon>Nocardia</taxon>
    </lineage>
</organism>
<dbReference type="Gene3D" id="1.10.3720.10">
    <property type="entry name" value="MetI-like"/>
    <property type="match status" value="1"/>
</dbReference>
<dbReference type="Pfam" id="PF00528">
    <property type="entry name" value="BPD_transp_1"/>
    <property type="match status" value="1"/>
</dbReference>
<feature type="domain" description="ABC transmembrane type-1" evidence="9">
    <location>
        <begin position="225"/>
        <end position="427"/>
    </location>
</feature>
<keyword evidence="11" id="KW-1185">Reference proteome</keyword>
<evidence type="ECO:0000256" key="7">
    <source>
        <dbReference type="RuleBase" id="RU363032"/>
    </source>
</evidence>
<evidence type="ECO:0000259" key="9">
    <source>
        <dbReference type="PROSITE" id="PS50928"/>
    </source>
</evidence>
<keyword evidence="4 7" id="KW-0812">Transmembrane</keyword>
<evidence type="ECO:0000313" key="11">
    <source>
        <dbReference type="Proteomes" id="UP000503540"/>
    </source>
</evidence>
<reference evidence="10 11" key="1">
    <citation type="journal article" date="2019" name="ACS Chem. Biol.">
        <title>Identification and Mobilization of a Cryptic Antibiotic Biosynthesis Gene Locus from a Human-Pathogenic Nocardia Isolate.</title>
        <authorList>
            <person name="Herisse M."/>
            <person name="Ishida K."/>
            <person name="Porter J.L."/>
            <person name="Howden B."/>
            <person name="Hertweck C."/>
            <person name="Stinear T.P."/>
            <person name="Pidot S.J."/>
        </authorList>
    </citation>
    <scope>NUCLEOTIDE SEQUENCE [LARGE SCALE GENOMIC DNA]</scope>
    <source>
        <strain evidence="10 11">AUSMDU00012717</strain>
    </source>
</reference>
<keyword evidence="3" id="KW-1003">Cell membrane</keyword>
<dbReference type="InterPro" id="IPR035906">
    <property type="entry name" value="MetI-like_sf"/>
</dbReference>
<sequence>MERRRAAIPENGRQRNGGRRRRHQCGHHHERAHRQLRPTASRTPAETPAGARIAVHPAYRPGRIPKSPRPSRQEWEVGIDVRERRPYRSPNSYQHQLGVTAGGVVAALLTNDNAPEAVPDVTGVGKKAAVGRSPGQLAWLRFKRDKSGVIAGIVVLFFFVVGLGAPLISLAYGKDPYTPYATPSNGLLTDTGFPIKPNGGIDGQFWFGIEPHTGRDVFMVVVYGIRTSLLISVAVVLLTTIIGTVLGITAGYLGGAIDYVISRITDILLSIPSTLFMLAFMPVAWASYLATGEEIPVLVRAASMIGLLTLFGWTRNARLLRGQVFSLREREFVEAAVVTGAGPARIIFRELLPNLFTPILVLATLDLPYYVTIEAALSFLGVGITDPTPDWGVLVQRGASLISSDITFLVFPGIGMIVFVLAFNLLGDSVRDALDPKGSR</sequence>
<feature type="transmembrane region" description="Helical" evidence="7">
    <location>
        <begin position="267"/>
        <end position="289"/>
    </location>
</feature>
<keyword evidence="2 7" id="KW-0813">Transport</keyword>
<feature type="compositionally biased region" description="Basic residues" evidence="8">
    <location>
        <begin position="16"/>
        <end position="36"/>
    </location>
</feature>
<dbReference type="KEGG" id="nah:F5544_19850"/>
<accession>A0A6G9YF74</accession>
<evidence type="ECO:0000256" key="4">
    <source>
        <dbReference type="ARBA" id="ARBA00022692"/>
    </source>
</evidence>
<feature type="region of interest" description="Disordered" evidence="8">
    <location>
        <begin position="1"/>
        <end position="77"/>
    </location>
</feature>
<dbReference type="InterPro" id="IPR025966">
    <property type="entry name" value="OppC_N"/>
</dbReference>